<evidence type="ECO:0000256" key="4">
    <source>
        <dbReference type="ARBA" id="ARBA00022723"/>
    </source>
</evidence>
<dbReference type="InterPro" id="IPR022337">
    <property type="entry name" value="Inositol_monophosphatase_SuhB"/>
</dbReference>
<accession>A0ABP3KMT2</accession>
<dbReference type="PRINTS" id="PR01959">
    <property type="entry name" value="SBIMPHPHTASE"/>
</dbReference>
<dbReference type="Gene3D" id="3.30.540.10">
    <property type="entry name" value="Fructose-1,6-Bisphosphatase, subunit A, domain 1"/>
    <property type="match status" value="1"/>
</dbReference>
<name>A0ABP3KMT2_9SPHN</name>
<evidence type="ECO:0000313" key="8">
    <source>
        <dbReference type="EMBL" id="GAA0481051.1"/>
    </source>
</evidence>
<dbReference type="PANTHER" id="PTHR20854:SF4">
    <property type="entry name" value="INOSITOL-1-MONOPHOSPHATASE-RELATED"/>
    <property type="match status" value="1"/>
</dbReference>
<dbReference type="Gene3D" id="3.40.190.80">
    <property type="match status" value="1"/>
</dbReference>
<dbReference type="EMBL" id="BAAAEM010000003">
    <property type="protein sequence ID" value="GAA0481051.1"/>
    <property type="molecule type" value="Genomic_DNA"/>
</dbReference>
<keyword evidence="4 7" id="KW-0479">Metal-binding</keyword>
<gene>
    <name evidence="8" type="ORF">GCM10009096_23970</name>
</gene>
<comment type="catalytic activity">
    <reaction evidence="1 7">
        <text>a myo-inositol phosphate + H2O = myo-inositol + phosphate</text>
        <dbReference type="Rhea" id="RHEA:24056"/>
        <dbReference type="ChEBI" id="CHEBI:15377"/>
        <dbReference type="ChEBI" id="CHEBI:17268"/>
        <dbReference type="ChEBI" id="CHEBI:43474"/>
        <dbReference type="ChEBI" id="CHEBI:84139"/>
        <dbReference type="EC" id="3.1.3.25"/>
    </reaction>
</comment>
<evidence type="ECO:0000256" key="2">
    <source>
        <dbReference type="ARBA" id="ARBA00001946"/>
    </source>
</evidence>
<dbReference type="PROSITE" id="PS00630">
    <property type="entry name" value="IMP_2"/>
    <property type="match status" value="1"/>
</dbReference>
<organism evidence="8 9">
    <name type="scientific">Parasphingorhabdus litoris</name>
    <dbReference type="NCBI Taxonomy" id="394733"/>
    <lineage>
        <taxon>Bacteria</taxon>
        <taxon>Pseudomonadati</taxon>
        <taxon>Pseudomonadota</taxon>
        <taxon>Alphaproteobacteria</taxon>
        <taxon>Sphingomonadales</taxon>
        <taxon>Sphingomonadaceae</taxon>
        <taxon>Parasphingorhabdus</taxon>
    </lineage>
</organism>
<comment type="similarity">
    <text evidence="3 7">Belongs to the inositol monophosphatase superfamily.</text>
</comment>
<dbReference type="SUPFAM" id="SSF56655">
    <property type="entry name" value="Carbohydrate phosphatase"/>
    <property type="match status" value="1"/>
</dbReference>
<evidence type="ECO:0000256" key="5">
    <source>
        <dbReference type="ARBA" id="ARBA00022801"/>
    </source>
</evidence>
<protein>
    <recommendedName>
        <fullName evidence="7">Inositol-1-monophosphatase</fullName>
        <ecNumber evidence="7">3.1.3.25</ecNumber>
    </recommendedName>
</protein>
<dbReference type="PANTHER" id="PTHR20854">
    <property type="entry name" value="INOSITOL MONOPHOSPHATASE"/>
    <property type="match status" value="1"/>
</dbReference>
<dbReference type="InterPro" id="IPR020583">
    <property type="entry name" value="Inositol_monoP_metal-BS"/>
</dbReference>
<evidence type="ECO:0000256" key="3">
    <source>
        <dbReference type="ARBA" id="ARBA00009759"/>
    </source>
</evidence>
<sequence length="306" mass="33840">MELHHPGNLKLALSQLSHIPPLIPSLDWEGWSFEMPAHSALITVMERAARKAGSRLRRDFGEVEHLQVSKKGPADFVSKADMRSERILYDELSKVRPGWGFVLEEGGMIEGEEGKPRWIVDPLDGTSNFLHGIPHFAISIAVQERSYDGKGWGKITSGLIYEPLNDNTWWAELDRGAYLGDKRLRVSARRELSDALIATGIPFKGHGDLSDWSRIFGAIAPQVAGIRRNGAATLDLAWLAAGRYDGFWEADLQVWDVAAGILMVREAGGFVSDYTGGDQPIGQREILAANEALHTKLHKILAKSLL</sequence>
<dbReference type="InterPro" id="IPR033942">
    <property type="entry name" value="IMPase"/>
</dbReference>
<evidence type="ECO:0000256" key="1">
    <source>
        <dbReference type="ARBA" id="ARBA00001033"/>
    </source>
</evidence>
<comment type="caution">
    <text evidence="8">The sequence shown here is derived from an EMBL/GenBank/DDBJ whole genome shotgun (WGS) entry which is preliminary data.</text>
</comment>
<evidence type="ECO:0000256" key="7">
    <source>
        <dbReference type="RuleBase" id="RU364068"/>
    </source>
</evidence>
<dbReference type="Proteomes" id="UP001500713">
    <property type="component" value="Unassembled WGS sequence"/>
</dbReference>
<keyword evidence="5 7" id="KW-0378">Hydrolase</keyword>
<dbReference type="InterPro" id="IPR020550">
    <property type="entry name" value="Inositol_monophosphatase_CS"/>
</dbReference>
<dbReference type="Pfam" id="PF00459">
    <property type="entry name" value="Inositol_P"/>
    <property type="match status" value="1"/>
</dbReference>
<dbReference type="PRINTS" id="PR00377">
    <property type="entry name" value="IMPHPHTASES"/>
</dbReference>
<comment type="cofactor">
    <cofactor evidence="2 7">
        <name>Mg(2+)</name>
        <dbReference type="ChEBI" id="CHEBI:18420"/>
    </cofactor>
</comment>
<evidence type="ECO:0000313" key="9">
    <source>
        <dbReference type="Proteomes" id="UP001500713"/>
    </source>
</evidence>
<evidence type="ECO:0000256" key="6">
    <source>
        <dbReference type="ARBA" id="ARBA00022842"/>
    </source>
</evidence>
<reference evidence="9" key="1">
    <citation type="journal article" date="2019" name="Int. J. Syst. Evol. Microbiol.">
        <title>The Global Catalogue of Microorganisms (GCM) 10K type strain sequencing project: providing services to taxonomists for standard genome sequencing and annotation.</title>
        <authorList>
            <consortium name="The Broad Institute Genomics Platform"/>
            <consortium name="The Broad Institute Genome Sequencing Center for Infectious Disease"/>
            <person name="Wu L."/>
            <person name="Ma J."/>
        </authorList>
    </citation>
    <scope>NUCLEOTIDE SEQUENCE [LARGE SCALE GENOMIC DNA]</scope>
    <source>
        <strain evidence="9">JCM 14162</strain>
    </source>
</reference>
<dbReference type="InterPro" id="IPR000760">
    <property type="entry name" value="Inositol_monophosphatase-like"/>
</dbReference>
<keyword evidence="9" id="KW-1185">Reference proteome</keyword>
<dbReference type="EC" id="3.1.3.25" evidence="7"/>
<keyword evidence="6 7" id="KW-0460">Magnesium</keyword>
<proteinExistence type="inferred from homology"/>
<dbReference type="CDD" id="cd01639">
    <property type="entry name" value="IMPase"/>
    <property type="match status" value="1"/>
</dbReference>
<dbReference type="PROSITE" id="PS00629">
    <property type="entry name" value="IMP_1"/>
    <property type="match status" value="1"/>
</dbReference>